<dbReference type="Proteomes" id="UP000283993">
    <property type="component" value="Unassembled WGS sequence"/>
</dbReference>
<evidence type="ECO:0000313" key="3">
    <source>
        <dbReference type="Proteomes" id="UP000283993"/>
    </source>
</evidence>
<gene>
    <name evidence="2" type="ORF">SAOR_00420</name>
</gene>
<dbReference type="EMBL" id="AYKH01000001">
    <property type="protein sequence ID" value="ROO30575.1"/>
    <property type="molecule type" value="Genomic_DNA"/>
</dbReference>
<name>A0A423PYA8_9GAMM</name>
<comment type="caution">
    <text evidence="2">The sequence shown here is derived from an EMBL/GenBank/DDBJ whole genome shotgun (WGS) entry which is preliminary data.</text>
</comment>
<dbReference type="InterPro" id="IPR012902">
    <property type="entry name" value="N_methyl_site"/>
</dbReference>
<keyword evidence="1" id="KW-0812">Transmembrane</keyword>
<protein>
    <recommendedName>
        <fullName evidence="4">Pilus assembly protein PilW</fullName>
    </recommendedName>
</protein>
<organism evidence="2 3">
    <name type="scientific">Salinisphaera orenii MK-B5</name>
    <dbReference type="NCBI Taxonomy" id="856730"/>
    <lineage>
        <taxon>Bacteria</taxon>
        <taxon>Pseudomonadati</taxon>
        <taxon>Pseudomonadota</taxon>
        <taxon>Gammaproteobacteria</taxon>
        <taxon>Salinisphaerales</taxon>
        <taxon>Salinisphaeraceae</taxon>
        <taxon>Salinisphaera</taxon>
    </lineage>
</organism>
<dbReference type="Pfam" id="PF07963">
    <property type="entry name" value="N_methyl"/>
    <property type="match status" value="1"/>
</dbReference>
<keyword evidence="1" id="KW-0472">Membrane</keyword>
<evidence type="ECO:0008006" key="4">
    <source>
        <dbReference type="Google" id="ProtNLM"/>
    </source>
</evidence>
<dbReference type="AlphaFoldDB" id="A0A423PYA8"/>
<dbReference type="RefSeq" id="WP_123629734.1">
    <property type="nucleotide sequence ID" value="NZ_AYKH01000001.1"/>
</dbReference>
<evidence type="ECO:0000256" key="1">
    <source>
        <dbReference type="SAM" id="Phobius"/>
    </source>
</evidence>
<keyword evidence="1" id="KW-1133">Transmembrane helix</keyword>
<proteinExistence type="predicted"/>
<reference evidence="2 3" key="1">
    <citation type="submission" date="2013-10" db="EMBL/GenBank/DDBJ databases">
        <title>Salinisphaera orenii MK-B5 Genome Sequencing.</title>
        <authorList>
            <person name="Lai Q."/>
            <person name="Li C."/>
            <person name="Shao Z."/>
        </authorList>
    </citation>
    <scope>NUCLEOTIDE SEQUENCE [LARGE SCALE GENOMIC DNA]</scope>
    <source>
        <strain evidence="2 3">MK-B5</strain>
    </source>
</reference>
<evidence type="ECO:0000313" key="2">
    <source>
        <dbReference type="EMBL" id="ROO30575.1"/>
    </source>
</evidence>
<keyword evidence="3" id="KW-1185">Reference proteome</keyword>
<feature type="transmembrane region" description="Helical" evidence="1">
    <location>
        <begin position="12"/>
        <end position="38"/>
    </location>
</feature>
<sequence>MNFADKQRRVQGLALVELMIALLIGSLLLLGVVGLFAASRQTQDAQAHLNRVAEDIRFLTDFMARDIRMAGYQSDDCGALSAALAWDAAERILTARYCEGATAFESVYDFEPDSESGDPTVRYVEREIGTSQSPEGLLEGVVLNRIWFGVETGDGNLRYVSSGITDAEAVRTVRLNLTFRGAVAVGVTPSDRALPSIEFTVAVRNNTLTPLTHTESGL</sequence>
<accession>A0A423PYA8</accession>